<keyword evidence="2" id="KW-1185">Reference proteome</keyword>
<dbReference type="AlphaFoldDB" id="A0A8T2U764"/>
<sequence length="35" mass="3673">MGNITESVELKSGKYTEVCFKNGGKIPSSPSSPSI</sequence>
<protein>
    <submittedName>
        <fullName evidence="1">Uncharacterized protein</fullName>
    </submittedName>
</protein>
<proteinExistence type="predicted"/>
<evidence type="ECO:0000313" key="2">
    <source>
        <dbReference type="Proteomes" id="UP000825935"/>
    </source>
</evidence>
<dbReference type="Proteomes" id="UP000825935">
    <property type="component" value="Chromosome 9"/>
</dbReference>
<evidence type="ECO:0000313" key="1">
    <source>
        <dbReference type="EMBL" id="KAH7429224.1"/>
    </source>
</evidence>
<gene>
    <name evidence="1" type="ORF">KP509_09G037600</name>
</gene>
<name>A0A8T2U764_CERRI</name>
<reference evidence="1" key="1">
    <citation type="submission" date="2021-08" db="EMBL/GenBank/DDBJ databases">
        <title>WGS assembly of Ceratopteris richardii.</title>
        <authorList>
            <person name="Marchant D.B."/>
            <person name="Chen G."/>
            <person name="Jenkins J."/>
            <person name="Shu S."/>
            <person name="Leebens-Mack J."/>
            <person name="Grimwood J."/>
            <person name="Schmutz J."/>
            <person name="Soltis P."/>
            <person name="Soltis D."/>
            <person name="Chen Z.-H."/>
        </authorList>
    </citation>
    <scope>NUCLEOTIDE SEQUENCE</scope>
    <source>
        <strain evidence="1">Whitten #5841</strain>
        <tissue evidence="1">Leaf</tissue>
    </source>
</reference>
<accession>A0A8T2U764</accession>
<dbReference type="EMBL" id="CM035414">
    <property type="protein sequence ID" value="KAH7429224.1"/>
    <property type="molecule type" value="Genomic_DNA"/>
</dbReference>
<organism evidence="1 2">
    <name type="scientific">Ceratopteris richardii</name>
    <name type="common">Triangle waterfern</name>
    <dbReference type="NCBI Taxonomy" id="49495"/>
    <lineage>
        <taxon>Eukaryota</taxon>
        <taxon>Viridiplantae</taxon>
        <taxon>Streptophyta</taxon>
        <taxon>Embryophyta</taxon>
        <taxon>Tracheophyta</taxon>
        <taxon>Polypodiopsida</taxon>
        <taxon>Polypodiidae</taxon>
        <taxon>Polypodiales</taxon>
        <taxon>Pteridineae</taxon>
        <taxon>Pteridaceae</taxon>
        <taxon>Parkerioideae</taxon>
        <taxon>Ceratopteris</taxon>
    </lineage>
</organism>
<comment type="caution">
    <text evidence="1">The sequence shown here is derived from an EMBL/GenBank/DDBJ whole genome shotgun (WGS) entry which is preliminary data.</text>
</comment>